<evidence type="ECO:0000256" key="5">
    <source>
        <dbReference type="ARBA" id="ARBA00022723"/>
    </source>
</evidence>
<reference evidence="12 13" key="1">
    <citation type="submission" date="2012-12" db="EMBL/GenBank/DDBJ databases">
        <title>Genome assembly of Fulvivirga imtechensis AK7.</title>
        <authorList>
            <person name="Nupur N."/>
            <person name="Khatri I."/>
            <person name="Kumar R."/>
            <person name="Subramanian S."/>
            <person name="Pinnaka A."/>
        </authorList>
    </citation>
    <scope>NUCLEOTIDE SEQUENCE [LARGE SCALE GENOMIC DNA]</scope>
    <source>
        <strain evidence="12 13">AK7</strain>
    </source>
</reference>
<evidence type="ECO:0000256" key="9">
    <source>
        <dbReference type="ARBA" id="ARBA00023211"/>
    </source>
</evidence>
<evidence type="ECO:0000259" key="11">
    <source>
        <dbReference type="PROSITE" id="PS50975"/>
    </source>
</evidence>
<dbReference type="InterPro" id="IPR013815">
    <property type="entry name" value="ATP_grasp_subdomain_1"/>
</dbReference>
<evidence type="ECO:0000256" key="2">
    <source>
        <dbReference type="ARBA" id="ARBA00001946"/>
    </source>
</evidence>
<sequence>MKIAFIINDIKTEKKGYTTVDLALTAHRMGHEIYVIGAGELAYASDGFMTARAYIVQETKYKSAENFLKALQKSDPVTINAKDLDVLFIRNDPSDDMNDRTWAQNSPYVFGQIAMRNGVLVLNHPVTLPNSINKMYFQHFPEIIRPKTIITRDVREIEDFFKEQKSRMILKPLQGSGGKNVFLIEEKTKKNLKQIIEAISRDGYIIAQEYLPKAVDGDTRMFLMNGEPLVVNGKYAAIRRVNNNGDIRSNIHAGGHPEKAKVDDDMLRLADALRPKLIQDGMFLIGIDIVGDKLMEVNVFSPGTLNIMSKTYGVDFSKAVIQSIERKIRYKEIYGPDVNNATLAVL</sequence>
<keyword evidence="4 10" id="KW-0317">Glutathione biosynthesis</keyword>
<evidence type="ECO:0000256" key="3">
    <source>
        <dbReference type="ARBA" id="ARBA00022598"/>
    </source>
</evidence>
<comment type="cofactor">
    <cofactor evidence="1">
        <name>Mn(2+)</name>
        <dbReference type="ChEBI" id="CHEBI:29035"/>
    </cofactor>
</comment>
<keyword evidence="8" id="KW-0460">Magnesium</keyword>
<dbReference type="InterPro" id="IPR004218">
    <property type="entry name" value="GSHS_ATP-bd"/>
</dbReference>
<keyword evidence="6 10" id="KW-0547">Nucleotide-binding</keyword>
<dbReference type="EC" id="6.3.2.3" evidence="10"/>
<dbReference type="AlphaFoldDB" id="L8JXS3"/>
<evidence type="ECO:0000313" key="12">
    <source>
        <dbReference type="EMBL" id="ELR73851.1"/>
    </source>
</evidence>
<dbReference type="UniPathway" id="UPA00142">
    <property type="reaction ID" value="UER00210"/>
</dbReference>
<keyword evidence="5" id="KW-0479">Metal-binding</keyword>
<evidence type="ECO:0000313" key="13">
    <source>
        <dbReference type="Proteomes" id="UP000011135"/>
    </source>
</evidence>
<evidence type="ECO:0000256" key="1">
    <source>
        <dbReference type="ARBA" id="ARBA00001936"/>
    </source>
</evidence>
<dbReference type="GO" id="GO:0004363">
    <property type="term" value="F:glutathione synthase activity"/>
    <property type="evidence" value="ECO:0007669"/>
    <property type="project" value="UniProtKB-UniRule"/>
</dbReference>
<dbReference type="PATRIC" id="fig|1237149.3.peg.15"/>
<dbReference type="eggNOG" id="COG0189">
    <property type="taxonomic scope" value="Bacteria"/>
</dbReference>
<keyword evidence="13" id="KW-1185">Reference proteome</keyword>
<dbReference type="GO" id="GO:0005737">
    <property type="term" value="C:cytoplasm"/>
    <property type="evidence" value="ECO:0007669"/>
    <property type="project" value="TreeGrafter"/>
</dbReference>
<dbReference type="GO" id="GO:0046872">
    <property type="term" value="F:metal ion binding"/>
    <property type="evidence" value="ECO:0007669"/>
    <property type="project" value="UniProtKB-KW"/>
</dbReference>
<dbReference type="Gene3D" id="3.30.470.20">
    <property type="entry name" value="ATP-grasp fold, B domain"/>
    <property type="match status" value="1"/>
</dbReference>
<dbReference type="PANTHER" id="PTHR21621:SF4">
    <property type="entry name" value="GLUTATHIONE SYNTHETASE"/>
    <property type="match status" value="1"/>
</dbReference>
<name>L8JXS3_9BACT</name>
<dbReference type="OrthoDB" id="9785415at2"/>
<dbReference type="STRING" id="1237149.C900_00015"/>
<comment type="cofactor">
    <cofactor evidence="2">
        <name>Mg(2+)</name>
        <dbReference type="ChEBI" id="CHEBI:18420"/>
    </cofactor>
</comment>
<dbReference type="InterPro" id="IPR011761">
    <property type="entry name" value="ATP-grasp"/>
</dbReference>
<dbReference type="EMBL" id="AMZN01000001">
    <property type="protein sequence ID" value="ELR73851.1"/>
    <property type="molecule type" value="Genomic_DNA"/>
</dbReference>
<protein>
    <recommendedName>
        <fullName evidence="10">Glutathione synthetase</fullName>
        <ecNumber evidence="10">6.3.2.3</ecNumber>
    </recommendedName>
    <alternativeName>
        <fullName evidence="10">GSH synthetase</fullName>
        <shortName evidence="10">GSH-S</shortName>
        <shortName evidence="10">GSHase</shortName>
    </alternativeName>
    <alternativeName>
        <fullName evidence="10">Glutathione synthase</fullName>
    </alternativeName>
</protein>
<keyword evidence="3 10" id="KW-0436">Ligase</keyword>
<comment type="caution">
    <text evidence="12">The sequence shown here is derived from an EMBL/GenBank/DDBJ whole genome shotgun (WGS) entry which is preliminary data.</text>
</comment>
<dbReference type="Gene3D" id="3.40.50.20">
    <property type="match status" value="1"/>
</dbReference>
<dbReference type="InterPro" id="IPR016185">
    <property type="entry name" value="PreATP-grasp_dom_sf"/>
</dbReference>
<dbReference type="RefSeq" id="WP_009577443.1">
    <property type="nucleotide sequence ID" value="NZ_AMZN01000001.1"/>
</dbReference>
<dbReference type="PANTHER" id="PTHR21621">
    <property type="entry name" value="RIBOSOMAL PROTEIN S6 MODIFICATION PROTEIN"/>
    <property type="match status" value="1"/>
</dbReference>
<dbReference type="PROSITE" id="PS50975">
    <property type="entry name" value="ATP_GRASP"/>
    <property type="match status" value="1"/>
</dbReference>
<comment type="pathway">
    <text evidence="10">Sulfur metabolism; glutathione biosynthesis; glutathione from L-cysteine and L-glutamate: step 2/2.</text>
</comment>
<evidence type="ECO:0000256" key="4">
    <source>
        <dbReference type="ARBA" id="ARBA00022684"/>
    </source>
</evidence>
<dbReference type="Gene3D" id="3.30.1490.20">
    <property type="entry name" value="ATP-grasp fold, A domain"/>
    <property type="match status" value="1"/>
</dbReference>
<accession>L8JXS3</accession>
<dbReference type="SUPFAM" id="SSF52440">
    <property type="entry name" value="PreATP-grasp domain"/>
    <property type="match status" value="1"/>
</dbReference>
<gene>
    <name evidence="10" type="primary">gshB</name>
    <name evidence="12" type="ORF">C900_00015</name>
</gene>
<evidence type="ECO:0000256" key="7">
    <source>
        <dbReference type="ARBA" id="ARBA00022840"/>
    </source>
</evidence>
<evidence type="ECO:0000256" key="6">
    <source>
        <dbReference type="ARBA" id="ARBA00022741"/>
    </source>
</evidence>
<dbReference type="Pfam" id="PF02955">
    <property type="entry name" value="GSH-S_ATP"/>
    <property type="match status" value="1"/>
</dbReference>
<evidence type="ECO:0000256" key="8">
    <source>
        <dbReference type="ARBA" id="ARBA00022842"/>
    </source>
</evidence>
<evidence type="ECO:0000256" key="10">
    <source>
        <dbReference type="HAMAP-Rule" id="MF_00162"/>
    </source>
</evidence>
<keyword evidence="9" id="KW-0464">Manganese</keyword>
<dbReference type="InterPro" id="IPR004215">
    <property type="entry name" value="GSHS_N"/>
</dbReference>
<comment type="similarity">
    <text evidence="10">Belongs to the prokaryotic GSH synthase family.</text>
</comment>
<feature type="domain" description="ATP-grasp" evidence="11">
    <location>
        <begin position="135"/>
        <end position="325"/>
    </location>
</feature>
<dbReference type="SUPFAM" id="SSF56059">
    <property type="entry name" value="Glutathione synthetase ATP-binding domain-like"/>
    <property type="match status" value="1"/>
</dbReference>
<keyword evidence="7 10" id="KW-0067">ATP-binding</keyword>
<dbReference type="Pfam" id="PF02951">
    <property type="entry name" value="GSH-S_N"/>
    <property type="match status" value="1"/>
</dbReference>
<comment type="catalytic activity">
    <reaction evidence="10">
        <text>gamma-L-glutamyl-L-cysteine + glycine + ATP = glutathione + ADP + phosphate + H(+)</text>
        <dbReference type="Rhea" id="RHEA:13557"/>
        <dbReference type="ChEBI" id="CHEBI:15378"/>
        <dbReference type="ChEBI" id="CHEBI:30616"/>
        <dbReference type="ChEBI" id="CHEBI:43474"/>
        <dbReference type="ChEBI" id="CHEBI:57305"/>
        <dbReference type="ChEBI" id="CHEBI:57925"/>
        <dbReference type="ChEBI" id="CHEBI:58173"/>
        <dbReference type="ChEBI" id="CHEBI:456216"/>
        <dbReference type="EC" id="6.3.2.3"/>
    </reaction>
</comment>
<organism evidence="12 13">
    <name type="scientific">Fulvivirga imtechensis AK7</name>
    <dbReference type="NCBI Taxonomy" id="1237149"/>
    <lineage>
        <taxon>Bacteria</taxon>
        <taxon>Pseudomonadati</taxon>
        <taxon>Bacteroidota</taxon>
        <taxon>Cytophagia</taxon>
        <taxon>Cytophagales</taxon>
        <taxon>Fulvivirgaceae</taxon>
        <taxon>Fulvivirga</taxon>
    </lineage>
</organism>
<dbReference type="InterPro" id="IPR006284">
    <property type="entry name" value="Glut_synth_pro"/>
</dbReference>
<dbReference type="HAMAP" id="MF_00162">
    <property type="entry name" value="GSH_S"/>
    <property type="match status" value="1"/>
</dbReference>
<proteinExistence type="inferred from homology"/>
<dbReference type="NCBIfam" id="NF009110">
    <property type="entry name" value="PRK12458.1"/>
    <property type="match status" value="1"/>
</dbReference>
<dbReference type="Proteomes" id="UP000011135">
    <property type="component" value="Unassembled WGS sequence"/>
</dbReference>
<dbReference type="GO" id="GO:0005524">
    <property type="term" value="F:ATP binding"/>
    <property type="evidence" value="ECO:0007669"/>
    <property type="project" value="UniProtKB-UniRule"/>
</dbReference>